<feature type="domain" description="Gfo/Idh/MocA-like oxidoreductase N-terminal" evidence="2">
    <location>
        <begin position="7"/>
        <end position="123"/>
    </location>
</feature>
<dbReference type="InterPro" id="IPR055170">
    <property type="entry name" value="GFO_IDH_MocA-like_dom"/>
</dbReference>
<dbReference type="PANTHER" id="PTHR43818">
    <property type="entry name" value="BCDNA.GH03377"/>
    <property type="match status" value="1"/>
</dbReference>
<evidence type="ECO:0000259" key="3">
    <source>
        <dbReference type="Pfam" id="PF22725"/>
    </source>
</evidence>
<dbReference type="EMBL" id="CP037422">
    <property type="protein sequence ID" value="QDU09902.1"/>
    <property type="molecule type" value="Genomic_DNA"/>
</dbReference>
<dbReference type="GO" id="GO:0033712">
    <property type="term" value="F:1,5-anhydro-D-fructose reductase (1,5-anhydro-D-mannitol-forming) activity"/>
    <property type="evidence" value="ECO:0007669"/>
    <property type="project" value="UniProtKB-EC"/>
</dbReference>
<evidence type="ECO:0000256" key="1">
    <source>
        <dbReference type="ARBA" id="ARBA00023002"/>
    </source>
</evidence>
<accession>A0A517WXF6</accession>
<sequence length="387" mass="42163">MPKSLTAAVVGTGFIGPVHVEGLKRAGIRVAGIAGSTADKSQTAAKTLGLERGYTSFNDVLDDDSVDVVHLATPNRFHFEQASAVLRAGKHVMCEKPLAMNSRESAELVTLAAECGLVAGVAYNIRFYPLCQEAASRVARSEFGDTIHMNGSYQQDWLLRDTDFNWRVIADEGGELRAVADIGTHWLDLIQFITRQEVVSVCADLQTVHTERQRPLGASETFSNEVTDSAKTAPVVVTTDDAGCVLLKFENGARGSLHVSQTTAGRKNCLRFEIAGSQQSLSWNSEAPNALWVGHRDRPNELLTRDPSLLSPSAASTCSYPGGHNEGFPDTFKQLFRAFYGYIASGDFTASPPFPTFEDGHREILLCEAILKSHQKQCWVEVGESQK</sequence>
<dbReference type="OrthoDB" id="9815825at2"/>
<dbReference type="Proteomes" id="UP000318384">
    <property type="component" value="Chromosome"/>
</dbReference>
<reference evidence="4 5" key="1">
    <citation type="submission" date="2019-03" db="EMBL/GenBank/DDBJ databases">
        <title>Deep-cultivation of Planctomycetes and their phenomic and genomic characterization uncovers novel biology.</title>
        <authorList>
            <person name="Wiegand S."/>
            <person name="Jogler M."/>
            <person name="Boedeker C."/>
            <person name="Pinto D."/>
            <person name="Vollmers J."/>
            <person name="Rivas-Marin E."/>
            <person name="Kohn T."/>
            <person name="Peeters S.H."/>
            <person name="Heuer A."/>
            <person name="Rast P."/>
            <person name="Oberbeckmann S."/>
            <person name="Bunk B."/>
            <person name="Jeske O."/>
            <person name="Meyerdierks A."/>
            <person name="Storesund J.E."/>
            <person name="Kallscheuer N."/>
            <person name="Luecker S."/>
            <person name="Lage O.M."/>
            <person name="Pohl T."/>
            <person name="Merkel B.J."/>
            <person name="Hornburger P."/>
            <person name="Mueller R.-W."/>
            <person name="Bruemmer F."/>
            <person name="Labrenz M."/>
            <person name="Spormann A.M."/>
            <person name="Op den Camp H."/>
            <person name="Overmann J."/>
            <person name="Amann R."/>
            <person name="Jetten M.S.M."/>
            <person name="Mascher T."/>
            <person name="Medema M.H."/>
            <person name="Devos D.P."/>
            <person name="Kaster A.-K."/>
            <person name="Ovreas L."/>
            <person name="Rohde M."/>
            <person name="Galperin M.Y."/>
            <person name="Jogler C."/>
        </authorList>
    </citation>
    <scope>NUCLEOTIDE SEQUENCE [LARGE SCALE GENOMIC DNA]</scope>
    <source>
        <strain evidence="4 5">V202</strain>
    </source>
</reference>
<organism evidence="4 5">
    <name type="scientific">Gimesia aquarii</name>
    <dbReference type="NCBI Taxonomy" id="2527964"/>
    <lineage>
        <taxon>Bacteria</taxon>
        <taxon>Pseudomonadati</taxon>
        <taxon>Planctomycetota</taxon>
        <taxon>Planctomycetia</taxon>
        <taxon>Planctomycetales</taxon>
        <taxon>Planctomycetaceae</taxon>
        <taxon>Gimesia</taxon>
    </lineage>
</organism>
<dbReference type="InterPro" id="IPR000683">
    <property type="entry name" value="Gfo/Idh/MocA-like_OxRdtase_N"/>
</dbReference>
<proteinExistence type="predicted"/>
<dbReference type="Gene3D" id="3.40.50.720">
    <property type="entry name" value="NAD(P)-binding Rossmann-like Domain"/>
    <property type="match status" value="1"/>
</dbReference>
<keyword evidence="5" id="KW-1185">Reference proteome</keyword>
<dbReference type="SUPFAM" id="SSF55347">
    <property type="entry name" value="Glyceraldehyde-3-phosphate dehydrogenase-like, C-terminal domain"/>
    <property type="match status" value="1"/>
</dbReference>
<feature type="domain" description="GFO/IDH/MocA-like oxidoreductase" evidence="3">
    <location>
        <begin position="132"/>
        <end position="281"/>
    </location>
</feature>
<dbReference type="Gene3D" id="3.30.360.10">
    <property type="entry name" value="Dihydrodipicolinate Reductase, domain 2"/>
    <property type="match status" value="1"/>
</dbReference>
<dbReference type="SUPFAM" id="SSF51735">
    <property type="entry name" value="NAD(P)-binding Rossmann-fold domains"/>
    <property type="match status" value="1"/>
</dbReference>
<dbReference type="InterPro" id="IPR036291">
    <property type="entry name" value="NAD(P)-bd_dom_sf"/>
</dbReference>
<dbReference type="RefSeq" id="WP_145176869.1">
    <property type="nucleotide sequence ID" value="NZ_CP037422.1"/>
</dbReference>
<gene>
    <name evidence="4" type="primary">afr_3</name>
    <name evidence="4" type="ORF">V202x_32990</name>
</gene>
<name>A0A517WXF6_9PLAN</name>
<dbReference type="InterPro" id="IPR050463">
    <property type="entry name" value="Gfo/Idh/MocA_oxidrdct_glycsds"/>
</dbReference>
<protein>
    <submittedName>
        <fullName evidence="4">1,5-anhydro-D-fructose reductase</fullName>
        <ecNumber evidence="4">1.1.1.292</ecNumber>
    </submittedName>
</protein>
<evidence type="ECO:0000313" key="4">
    <source>
        <dbReference type="EMBL" id="QDU09902.1"/>
    </source>
</evidence>
<dbReference type="AlphaFoldDB" id="A0A517WXF6"/>
<dbReference type="PANTHER" id="PTHR43818:SF11">
    <property type="entry name" value="BCDNA.GH03377"/>
    <property type="match status" value="1"/>
</dbReference>
<dbReference type="GO" id="GO:0000166">
    <property type="term" value="F:nucleotide binding"/>
    <property type="evidence" value="ECO:0007669"/>
    <property type="project" value="InterPro"/>
</dbReference>
<dbReference type="Pfam" id="PF22725">
    <property type="entry name" value="GFO_IDH_MocA_C3"/>
    <property type="match status" value="1"/>
</dbReference>
<dbReference type="EC" id="1.1.1.292" evidence="4"/>
<dbReference type="Pfam" id="PF01408">
    <property type="entry name" value="GFO_IDH_MocA"/>
    <property type="match status" value="1"/>
</dbReference>
<evidence type="ECO:0000259" key="2">
    <source>
        <dbReference type="Pfam" id="PF01408"/>
    </source>
</evidence>
<evidence type="ECO:0000313" key="5">
    <source>
        <dbReference type="Proteomes" id="UP000318384"/>
    </source>
</evidence>
<keyword evidence="1 4" id="KW-0560">Oxidoreductase</keyword>